<evidence type="ECO:0000313" key="2">
    <source>
        <dbReference type="Proteomes" id="UP000011713"/>
    </source>
</evidence>
<proteinExistence type="predicted"/>
<reference evidence="1" key="2">
    <citation type="submission" date="2015-06" db="UniProtKB">
        <authorList>
            <consortium name="EnsemblProtists"/>
        </authorList>
    </citation>
    <scope>IDENTIFICATION</scope>
    <source>
        <strain evidence="1">Emoy2</strain>
    </source>
</reference>
<accession>M4BT86</accession>
<dbReference type="EMBL" id="JH597831">
    <property type="status" value="NOT_ANNOTATED_CDS"/>
    <property type="molecule type" value="Genomic_DNA"/>
</dbReference>
<reference evidence="2" key="1">
    <citation type="journal article" date="2010" name="Science">
        <title>Signatures of adaptation to obligate biotrophy in the Hyaloperonospora arabidopsidis genome.</title>
        <authorList>
            <person name="Baxter L."/>
            <person name="Tripathy S."/>
            <person name="Ishaque N."/>
            <person name="Boot N."/>
            <person name="Cabral A."/>
            <person name="Kemen E."/>
            <person name="Thines M."/>
            <person name="Ah-Fong A."/>
            <person name="Anderson R."/>
            <person name="Badejoko W."/>
            <person name="Bittner-Eddy P."/>
            <person name="Boore J.L."/>
            <person name="Chibucos M.C."/>
            <person name="Coates M."/>
            <person name="Dehal P."/>
            <person name="Delehaunty K."/>
            <person name="Dong S."/>
            <person name="Downton P."/>
            <person name="Dumas B."/>
            <person name="Fabro G."/>
            <person name="Fronick C."/>
            <person name="Fuerstenberg S.I."/>
            <person name="Fulton L."/>
            <person name="Gaulin E."/>
            <person name="Govers F."/>
            <person name="Hughes L."/>
            <person name="Humphray S."/>
            <person name="Jiang R.H."/>
            <person name="Judelson H."/>
            <person name="Kamoun S."/>
            <person name="Kyung K."/>
            <person name="Meijer H."/>
            <person name="Minx P."/>
            <person name="Morris P."/>
            <person name="Nelson J."/>
            <person name="Phuntumart V."/>
            <person name="Qutob D."/>
            <person name="Rehmany A."/>
            <person name="Rougon-Cardoso A."/>
            <person name="Ryden P."/>
            <person name="Torto-Alalibo T."/>
            <person name="Studholme D."/>
            <person name="Wang Y."/>
            <person name="Win J."/>
            <person name="Wood J."/>
            <person name="Clifton S.W."/>
            <person name="Rogers J."/>
            <person name="Van den Ackerveken G."/>
            <person name="Jones J.D."/>
            <person name="McDowell J.M."/>
            <person name="Beynon J."/>
            <person name="Tyler B.M."/>
        </authorList>
    </citation>
    <scope>NUCLEOTIDE SEQUENCE [LARGE SCALE GENOMIC DNA]</scope>
    <source>
        <strain evidence="2">Emoy2</strain>
    </source>
</reference>
<dbReference type="AlphaFoldDB" id="M4BT86"/>
<keyword evidence="2" id="KW-1185">Reference proteome</keyword>
<organism evidence="1 2">
    <name type="scientific">Hyaloperonospora arabidopsidis (strain Emoy2)</name>
    <name type="common">Downy mildew agent</name>
    <name type="synonym">Peronospora arabidopsidis</name>
    <dbReference type="NCBI Taxonomy" id="559515"/>
    <lineage>
        <taxon>Eukaryota</taxon>
        <taxon>Sar</taxon>
        <taxon>Stramenopiles</taxon>
        <taxon>Oomycota</taxon>
        <taxon>Peronosporomycetes</taxon>
        <taxon>Peronosporales</taxon>
        <taxon>Peronosporaceae</taxon>
        <taxon>Hyaloperonospora</taxon>
    </lineage>
</organism>
<name>M4BT86_HYAAE</name>
<dbReference type="VEuPathDB" id="FungiDB:HpaG809671"/>
<sequence>MANLGVVDAWRIHFDTKRLFTGPVPRKNRLYYILMSESFSNQFYGDSWYFFPQHAGDHLAHSVSFRSGSQLHGRGYWKLPRYLLEYPTVVSAIETEAELVRDALRLASNPGKVWETWRKTIKKQLQAVQKSYVCKTPTLLTKLVFILIEPLLDIAILLVSCIGNSMPMLCGTIRKQFSARVNTTRTLRLTSKLATLKSRQSTSSGHWIPACVASLLRRW</sequence>
<protein>
    <submittedName>
        <fullName evidence="1">Uncharacterized protein</fullName>
    </submittedName>
</protein>
<dbReference type="HOGENOM" id="CLU_1263653_0_0_1"/>
<dbReference type="InParanoid" id="M4BT86"/>
<dbReference type="STRING" id="559515.M4BT86"/>
<dbReference type="Proteomes" id="UP000011713">
    <property type="component" value="Unassembled WGS sequence"/>
</dbReference>
<dbReference type="EnsemblProtists" id="HpaT809671">
    <property type="protein sequence ID" value="HpaP809671"/>
    <property type="gene ID" value="HpaG809671"/>
</dbReference>
<evidence type="ECO:0000313" key="1">
    <source>
        <dbReference type="EnsemblProtists" id="HpaP809671"/>
    </source>
</evidence>